<dbReference type="InterPro" id="IPR007197">
    <property type="entry name" value="rSAM"/>
</dbReference>
<dbReference type="RefSeq" id="WP_186834910.1">
    <property type="nucleotide sequence ID" value="NZ_JACOOQ010000006.1"/>
</dbReference>
<keyword evidence="8" id="KW-1185">Reference proteome</keyword>
<dbReference type="PANTHER" id="PTHR43524">
    <property type="entry name" value="RADICAL SAM SUPERFAMILY PROTEIN"/>
    <property type="match status" value="1"/>
</dbReference>
<name>A0A8I0ACZ9_9CLOT</name>
<reference evidence="7" key="1">
    <citation type="submission" date="2020-08" db="EMBL/GenBank/DDBJ databases">
        <title>Genome public.</title>
        <authorList>
            <person name="Liu C."/>
            <person name="Sun Q."/>
        </authorList>
    </citation>
    <scope>NUCLEOTIDE SEQUENCE</scope>
    <source>
        <strain evidence="7">NSJ-42</strain>
    </source>
</reference>
<evidence type="ECO:0000256" key="1">
    <source>
        <dbReference type="ARBA" id="ARBA00022691"/>
    </source>
</evidence>
<proteinExistence type="predicted"/>
<evidence type="ECO:0000259" key="6">
    <source>
        <dbReference type="Pfam" id="PF13186"/>
    </source>
</evidence>
<comment type="caution">
    <text evidence="7">The sequence shown here is derived from an EMBL/GenBank/DDBJ whole genome shotgun (WGS) entry which is preliminary data.</text>
</comment>
<dbReference type="EMBL" id="JACOOQ010000006">
    <property type="protein sequence ID" value="MBC5639862.1"/>
    <property type="molecule type" value="Genomic_DNA"/>
</dbReference>
<evidence type="ECO:0000256" key="4">
    <source>
        <dbReference type="ARBA" id="ARBA00023014"/>
    </source>
</evidence>
<dbReference type="InterPro" id="IPR023885">
    <property type="entry name" value="4Fe4S-binding_SPASM_dom"/>
</dbReference>
<dbReference type="SFLD" id="SFLDS00029">
    <property type="entry name" value="Radical_SAM"/>
    <property type="match status" value="1"/>
</dbReference>
<accession>A0A8I0ACZ9</accession>
<dbReference type="CDD" id="cd21128">
    <property type="entry name" value="SPASM_rSAM"/>
    <property type="match status" value="1"/>
</dbReference>
<evidence type="ECO:0000259" key="5">
    <source>
        <dbReference type="Pfam" id="PF04055"/>
    </source>
</evidence>
<dbReference type="GO" id="GO:0046872">
    <property type="term" value="F:metal ion binding"/>
    <property type="evidence" value="ECO:0007669"/>
    <property type="project" value="UniProtKB-KW"/>
</dbReference>
<dbReference type="AlphaFoldDB" id="A0A8I0ACZ9"/>
<evidence type="ECO:0000256" key="2">
    <source>
        <dbReference type="ARBA" id="ARBA00022723"/>
    </source>
</evidence>
<protein>
    <submittedName>
        <fullName evidence="7">Radical SAM protein</fullName>
    </submittedName>
</protein>
<keyword evidence="3" id="KW-0408">Iron</keyword>
<dbReference type="SFLD" id="SFLDG01067">
    <property type="entry name" value="SPASM/twitch_domain_containing"/>
    <property type="match status" value="1"/>
</dbReference>
<organism evidence="7 8">
    <name type="scientific">Clostridium lentum</name>
    <dbReference type="NCBI Taxonomy" id="2763037"/>
    <lineage>
        <taxon>Bacteria</taxon>
        <taxon>Bacillati</taxon>
        <taxon>Bacillota</taxon>
        <taxon>Clostridia</taxon>
        <taxon>Eubacteriales</taxon>
        <taxon>Clostridiaceae</taxon>
        <taxon>Clostridium</taxon>
    </lineage>
</organism>
<dbReference type="Pfam" id="PF13186">
    <property type="entry name" value="SPASM"/>
    <property type="match status" value="1"/>
</dbReference>
<keyword evidence="4" id="KW-0411">Iron-sulfur</keyword>
<sequence length="466" mass="53799">MLNAKYKVEKMFLKQVFNYLQKNPEENLEKIMKWIRKFDTEHLYDAQYDVIEGYLAEKDNNWRQLMVRMTKEINPNILQTVFTNFLLNAAIKGWGEIERNKEKYGYDIPFTILVDPTTACNKKCIGCWAADYNKALNLSFEQLDKLFTEGKELGIYFYIMTGGEPLVRKKDILRLAEKHDDCVFMIFTNGTLIDQQFCDDLCRLGNIVPTISVEGFDDATDGRRGKGSWKDIMRAMDLMKSNKVPFGFSTCFTTANCDSVLSDKFIDLMVDKGAFFSWYFTFMPVGCGTDISLMANPDQREKLYRTIRGWRSNKAIFNMDFWHDAEYVGGCVAGGRRYCHINANGDVEPCVFCHYSGANIKEVSLVEALGQALFREYQKNQPFNENQFRPCPILDNAPKIAEMVKNSGAKSTEFINPENVDDLCRKTIEYGQTWAKRAEPLWEENLRCKKGCVGCSKKEEKDYMKV</sequence>
<dbReference type="CDD" id="cd01335">
    <property type="entry name" value="Radical_SAM"/>
    <property type="match status" value="1"/>
</dbReference>
<dbReference type="GO" id="GO:0003824">
    <property type="term" value="F:catalytic activity"/>
    <property type="evidence" value="ECO:0007669"/>
    <property type="project" value="InterPro"/>
</dbReference>
<keyword evidence="2" id="KW-0479">Metal-binding</keyword>
<dbReference type="Gene3D" id="3.20.20.70">
    <property type="entry name" value="Aldolase class I"/>
    <property type="match status" value="1"/>
</dbReference>
<dbReference type="PANTHER" id="PTHR43524:SF1">
    <property type="entry name" value="RADICAL SAM SUPERFAMILY PROTEIN"/>
    <property type="match status" value="1"/>
</dbReference>
<evidence type="ECO:0000313" key="7">
    <source>
        <dbReference type="EMBL" id="MBC5639862.1"/>
    </source>
</evidence>
<dbReference type="Pfam" id="PF04055">
    <property type="entry name" value="Radical_SAM"/>
    <property type="match status" value="1"/>
</dbReference>
<dbReference type="GO" id="GO:0051536">
    <property type="term" value="F:iron-sulfur cluster binding"/>
    <property type="evidence" value="ECO:0007669"/>
    <property type="project" value="UniProtKB-KW"/>
</dbReference>
<dbReference type="Proteomes" id="UP000662088">
    <property type="component" value="Unassembled WGS sequence"/>
</dbReference>
<dbReference type="InterPro" id="IPR058240">
    <property type="entry name" value="rSAM_sf"/>
</dbReference>
<evidence type="ECO:0000313" key="8">
    <source>
        <dbReference type="Proteomes" id="UP000662088"/>
    </source>
</evidence>
<dbReference type="InterPro" id="IPR013785">
    <property type="entry name" value="Aldolase_TIM"/>
</dbReference>
<evidence type="ECO:0000256" key="3">
    <source>
        <dbReference type="ARBA" id="ARBA00023004"/>
    </source>
</evidence>
<gene>
    <name evidence="7" type="ORF">H8R92_05350</name>
</gene>
<dbReference type="SUPFAM" id="SSF102114">
    <property type="entry name" value="Radical SAM enzymes"/>
    <property type="match status" value="1"/>
</dbReference>
<keyword evidence="1" id="KW-0949">S-adenosyl-L-methionine</keyword>
<feature type="domain" description="Radical SAM core" evidence="5">
    <location>
        <begin position="116"/>
        <end position="250"/>
    </location>
</feature>
<feature type="domain" description="4Fe4S-binding SPASM" evidence="6">
    <location>
        <begin position="331"/>
        <end position="391"/>
    </location>
</feature>